<dbReference type="Gene3D" id="3.40.50.1110">
    <property type="entry name" value="SGNH hydrolase"/>
    <property type="match status" value="1"/>
</dbReference>
<evidence type="ECO:0000313" key="3">
    <source>
        <dbReference type="Proteomes" id="UP000188320"/>
    </source>
</evidence>
<dbReference type="PANTHER" id="PTHR45648">
    <property type="entry name" value="GDSL LIPASE/ACYLHYDROLASE FAMILY PROTEIN (AFU_ORTHOLOGUE AFUA_4G14700)"/>
    <property type="match status" value="1"/>
</dbReference>
<dbReference type="AlphaFoldDB" id="A0A1R1PU94"/>
<dbReference type="SUPFAM" id="SSF52266">
    <property type="entry name" value="SGNH hydrolase"/>
    <property type="match status" value="1"/>
</dbReference>
<organism evidence="2 3">
    <name type="scientific">Zancudomyces culisetae</name>
    <name type="common">Gut fungus</name>
    <name type="synonym">Smittium culisetae</name>
    <dbReference type="NCBI Taxonomy" id="1213189"/>
    <lineage>
        <taxon>Eukaryota</taxon>
        <taxon>Fungi</taxon>
        <taxon>Fungi incertae sedis</taxon>
        <taxon>Zoopagomycota</taxon>
        <taxon>Kickxellomycotina</taxon>
        <taxon>Harpellomycetes</taxon>
        <taxon>Harpellales</taxon>
        <taxon>Legeriomycetaceae</taxon>
        <taxon>Zancudomyces</taxon>
    </lineage>
</organism>
<proteinExistence type="predicted"/>
<dbReference type="EMBL" id="LSSK01000183">
    <property type="protein sequence ID" value="OMH84524.1"/>
    <property type="molecule type" value="Genomic_DNA"/>
</dbReference>
<dbReference type="Pfam" id="PF00657">
    <property type="entry name" value="Lipase_GDSL"/>
    <property type="match status" value="1"/>
</dbReference>
<dbReference type="OrthoDB" id="1600564at2759"/>
<reference evidence="3" key="1">
    <citation type="submission" date="2017-01" db="EMBL/GenBank/DDBJ databases">
        <authorList>
            <person name="Wang Y."/>
            <person name="White M."/>
            <person name="Kvist S."/>
            <person name="Moncalvo J.-M."/>
        </authorList>
    </citation>
    <scope>NUCLEOTIDE SEQUENCE [LARGE SCALE GENOMIC DNA]</scope>
    <source>
        <strain evidence="3">COL-18-3</strain>
    </source>
</reference>
<keyword evidence="3" id="KW-1185">Reference proteome</keyword>
<evidence type="ECO:0000256" key="1">
    <source>
        <dbReference type="ARBA" id="ARBA00022801"/>
    </source>
</evidence>
<protein>
    <submittedName>
        <fullName evidence="2">Thermolabile hemolysin</fullName>
    </submittedName>
</protein>
<dbReference type="InterPro" id="IPR036514">
    <property type="entry name" value="SGNH_hydro_sf"/>
</dbReference>
<dbReference type="GO" id="GO:0016788">
    <property type="term" value="F:hydrolase activity, acting on ester bonds"/>
    <property type="evidence" value="ECO:0007669"/>
    <property type="project" value="InterPro"/>
</dbReference>
<name>A0A1R1PU94_ZANCU</name>
<evidence type="ECO:0000313" key="2">
    <source>
        <dbReference type="EMBL" id="OMH84524.1"/>
    </source>
</evidence>
<comment type="caution">
    <text evidence="2">The sequence shown here is derived from an EMBL/GenBank/DDBJ whole genome shotgun (WGS) entry which is preliminary data.</text>
</comment>
<keyword evidence="1" id="KW-0378">Hydrolase</keyword>
<dbReference type="Proteomes" id="UP000188320">
    <property type="component" value="Unassembled WGS sequence"/>
</dbReference>
<dbReference type="InterPro" id="IPR051058">
    <property type="entry name" value="GDSL_Est/Lipase"/>
</dbReference>
<dbReference type="InterPro" id="IPR001087">
    <property type="entry name" value="GDSL"/>
</dbReference>
<dbReference type="PANTHER" id="PTHR45648:SF22">
    <property type="entry name" value="GDSL LIPASE_ACYLHYDROLASE FAMILY PROTEIN (AFU_ORTHOLOGUE AFUA_4G14700)"/>
    <property type="match status" value="1"/>
</dbReference>
<dbReference type="CDD" id="cd01846">
    <property type="entry name" value="fatty_acyltransferase_like"/>
    <property type="match status" value="1"/>
</dbReference>
<sequence length="372" mass="40713">MLAKYTLFSITTFEFAAIASAHSRTLIFGDSISDIGNANRTVDPQGVPYWKGRFSNGPVWNEYFAKWSNHILINYAFGGAVSNNTAIHIFDHQMPKVPDTLQQIDTFNATFGGKFSDDVLSNDIAVVEIGGNDIFDAVDGLRDGTLNPDAYSTSVSSSIGAAVSKLVNMGYKKFFIPNIPDISSIPAAHDASFFARMILRGLVAEINVKTNRILSNMQKNPSLGIQYIKTLDLFNLIDKIQEPEISSALGVINAKAPCYVMDSKFKVTKSCEDSDKYAFIDIIHPTTRVHALLGAIASTILQEGSFDGTTKSILGLIFKHNLINISSLKNPLYNIDIHNTGVTNIPTYDVKKSQDNASKIIYDANNDLPGIN</sequence>
<gene>
    <name evidence="2" type="ORF">AX774_g1952</name>
</gene>
<accession>A0A1R1PU94</accession>